<keyword evidence="2" id="KW-1185">Reference proteome</keyword>
<proteinExistence type="predicted"/>
<reference evidence="1" key="1">
    <citation type="submission" date="2021-09" db="EMBL/GenBank/DDBJ databases">
        <authorList>
            <consortium name="AG Swart"/>
            <person name="Singh M."/>
            <person name="Singh A."/>
            <person name="Seah K."/>
            <person name="Emmerich C."/>
        </authorList>
    </citation>
    <scope>NUCLEOTIDE SEQUENCE</scope>
    <source>
        <strain evidence="1">ATCC30299</strain>
    </source>
</reference>
<sequence>MITLILAFIPLISSYHIAHNLSPLEATVKCSAYQCAPSSYPMPTNYCIQSNSGIFYLKPCTSSGQYCNTATGQCSLSPSTNSTKSYPGESCTSSSDCLYGNCISKVCKGLSAGGACLTSDQCQPGLFCNTTNMCQTQLAAGASGCRNSYDCVNYASCNKTYSTNNGVCVKYASLGYGSVVTDCTGGFSQMCSSAYCSNNNWMGTIGICLKPPASVNSLPYNCTSSVQCQGFNGTNIFLSQCQCAYGTTQASYCQPFIGDILGTKLINWWVYASKKSNGKCNTVTRGSDTCLKKLNLYTDITEATWQYYNYSQILYNDACVKEIYTAQYWGLSHSKLIELTMLIILII</sequence>
<evidence type="ECO:0000313" key="1">
    <source>
        <dbReference type="EMBL" id="CAG9313188.1"/>
    </source>
</evidence>
<comment type="caution">
    <text evidence="1">The sequence shown here is derived from an EMBL/GenBank/DDBJ whole genome shotgun (WGS) entry which is preliminary data.</text>
</comment>
<dbReference type="EMBL" id="CAJZBQ010000010">
    <property type="protein sequence ID" value="CAG9313188.1"/>
    <property type="molecule type" value="Genomic_DNA"/>
</dbReference>
<name>A0AAU9ICT6_9CILI</name>
<organism evidence="1 2">
    <name type="scientific">Blepharisma stoltei</name>
    <dbReference type="NCBI Taxonomy" id="1481888"/>
    <lineage>
        <taxon>Eukaryota</taxon>
        <taxon>Sar</taxon>
        <taxon>Alveolata</taxon>
        <taxon>Ciliophora</taxon>
        <taxon>Postciliodesmatophora</taxon>
        <taxon>Heterotrichea</taxon>
        <taxon>Heterotrichida</taxon>
        <taxon>Blepharismidae</taxon>
        <taxon>Blepharisma</taxon>
    </lineage>
</organism>
<evidence type="ECO:0000313" key="2">
    <source>
        <dbReference type="Proteomes" id="UP001162131"/>
    </source>
</evidence>
<gene>
    <name evidence="1" type="ORF">BSTOLATCC_MIC8462</name>
</gene>
<accession>A0AAU9ICT6</accession>
<dbReference type="Proteomes" id="UP001162131">
    <property type="component" value="Unassembled WGS sequence"/>
</dbReference>
<dbReference type="AlphaFoldDB" id="A0AAU9ICT6"/>
<protein>
    <submittedName>
        <fullName evidence="1">Uncharacterized protein</fullName>
    </submittedName>
</protein>